<dbReference type="Proteomes" id="UP000255414">
    <property type="component" value="Chromosome 5"/>
</dbReference>
<dbReference type="InterPro" id="IPR051291">
    <property type="entry name" value="CIMAP"/>
</dbReference>
<feature type="region of interest" description="Disordered" evidence="1">
    <location>
        <begin position="2693"/>
        <end position="2765"/>
    </location>
</feature>
<feature type="region of interest" description="Disordered" evidence="1">
    <location>
        <begin position="830"/>
        <end position="853"/>
    </location>
</feature>
<feature type="compositionally biased region" description="Polar residues" evidence="1">
    <location>
        <begin position="280"/>
        <end position="293"/>
    </location>
</feature>
<feature type="region of interest" description="Disordered" evidence="1">
    <location>
        <begin position="397"/>
        <end position="494"/>
    </location>
</feature>
<feature type="region of interest" description="Disordered" evidence="1">
    <location>
        <begin position="2199"/>
        <end position="2222"/>
    </location>
</feature>
<feature type="region of interest" description="Disordered" evidence="1">
    <location>
        <begin position="1990"/>
        <end position="2036"/>
    </location>
</feature>
<feature type="region of interest" description="Disordered" evidence="1">
    <location>
        <begin position="1536"/>
        <end position="1567"/>
    </location>
</feature>
<protein>
    <submittedName>
        <fullName evidence="2">Sperm-tail_PG-rich_repeat_-_putative</fullName>
    </submittedName>
</protein>
<feature type="region of interest" description="Disordered" evidence="1">
    <location>
        <begin position="2406"/>
        <end position="2454"/>
    </location>
</feature>
<feature type="region of interest" description="Disordered" evidence="1">
    <location>
        <begin position="120"/>
        <end position="166"/>
    </location>
</feature>
<dbReference type="EMBL" id="LR812938">
    <property type="protein sequence ID" value="CAC9443678.1"/>
    <property type="molecule type" value="Genomic_DNA"/>
</dbReference>
<feature type="region of interest" description="Disordered" evidence="1">
    <location>
        <begin position="1591"/>
        <end position="1620"/>
    </location>
</feature>
<feature type="compositionally biased region" description="Low complexity" evidence="1">
    <location>
        <begin position="1039"/>
        <end position="1048"/>
    </location>
</feature>
<feature type="region of interest" description="Disordered" evidence="1">
    <location>
        <begin position="1039"/>
        <end position="1073"/>
    </location>
</feature>
<feature type="compositionally biased region" description="Low complexity" evidence="1">
    <location>
        <begin position="2745"/>
        <end position="2765"/>
    </location>
</feature>
<proteinExistence type="predicted"/>
<feature type="compositionally biased region" description="Low complexity" evidence="1">
    <location>
        <begin position="2716"/>
        <end position="2732"/>
    </location>
</feature>
<feature type="compositionally biased region" description="Basic residues" evidence="1">
    <location>
        <begin position="442"/>
        <end position="466"/>
    </location>
</feature>
<evidence type="ECO:0000313" key="2">
    <source>
        <dbReference type="EMBL" id="CAC9443678.1"/>
    </source>
</evidence>
<feature type="compositionally biased region" description="Low complexity" evidence="1">
    <location>
        <begin position="708"/>
        <end position="721"/>
    </location>
</feature>
<name>A0A6L0WS62_LEIIN</name>
<feature type="compositionally biased region" description="Low complexity" evidence="1">
    <location>
        <begin position="830"/>
        <end position="839"/>
    </location>
</feature>
<evidence type="ECO:0000313" key="3">
    <source>
        <dbReference type="Proteomes" id="UP000255414"/>
    </source>
</evidence>
<dbReference type="VEuPathDB" id="TriTrypDB:LINF_050012000"/>
<dbReference type="PANTHER" id="PTHR21580">
    <property type="entry name" value="SHIPPO-1-RELATED"/>
    <property type="match status" value="1"/>
</dbReference>
<feature type="region of interest" description="Disordered" evidence="1">
    <location>
        <begin position="639"/>
        <end position="773"/>
    </location>
</feature>
<dbReference type="Pfam" id="PF07004">
    <property type="entry name" value="SHIPPO-rpt"/>
    <property type="match status" value="15"/>
</dbReference>
<accession>A0A6L0WS62</accession>
<sequence>MPSSPSYAAYLREVAREVNATIAPGTLTACLTTSTAAVVAARTTVMVPTSRLSRSRRQRACYAGHDHTSGSANTSRSSAPHTTDLYGGSYAYDYVQVPAMGTLSSAGAVQLYRCWRRRQQKRQRRVDAHMPRSSRSARTADVHPSSFSHTTSHLTTGTAKQDRERDVDVDVMQRSFQRLYAAMQDEGRRQGHDTVTTERVAHASHSVPCSPQRRSRSCPTRSQRRHMHTASPQALDGAAAAIRVPPMDFDSDSIIVIDDGDNRHRSGTKSVKAEKKSVKTQESPRPTAGSTAASVKVVSPALTSTDTSAITSSPSKPSTSSSRSCSPPRQPRAQRHQCPNCCRRCDSCDCIVLPCPVNAREHRSRGAVADAAHGRCHAHSSPARGRWLSSADCAARNKDGAPAASKTATVDSPRLQWPGQLPATPSRRPSPEQLSLPEVRCHSTRRARHRRRQQSPAHDRHHCRHDRRVDRSCGAHRREKSTSAGAVAAVSSTHGRVDHGKGEAVLRDIATRTCTCYWAEFSGFTMAVNPASHAADCPYQAHDALYAEVMLESKADDGGSGSASTSSHGRCSSSAFLRGRCNTRGKQSSSRHYRQEYDAGAAQLRQALDDPEARRTRGRAAVMGSTKRRTYIEIIMDAARDAPPSQPPRSGSRRSNAKATATSLAAKHDAEVTAAAAPRPPTPTAQASLPTGEAPTKVEDEPQQQLPSNRSSSENDAAAAASDEDKDGAPAAEDQHDEAGRSSRGKKQPLPNDESPLRALSRPRRRPAVGVPGPGSYHVDLAYAASSAAHGIRGAAIPKSARMPAVKSVTPGPGAYDVYKREERKAVAAGGAAAATTDGDATDGKDADTTPTAGKQVIGKGVVFASTSARQLQLRYGDAYVHTSTWAKRAAAVPGPGAYNIVDGDRYDQSRPLGAARTGHQFSKSADGAHFSVVVAAAAAAAAATPLRASLVVPWRDWAGGAYIGTTTSDFVAHPSLAGGNRRTIGQTVAADSYTVCCSNTSAAVAAAAAATDGSLWRGVGSGVALRLTSQRFPVKTAGAPAAAVAGGHDSKTGRTGNAEGAAPPPGEPSPAAYDVERGLRWVQRRAPEVSMTFRHDRGPRGPLLSAAAAADDDTLASAVGSSAPRMALPPLSPLLSDDVSFSPGPGTYDVRGVDVWRMRRSPQWSFGTAARHAPSAAVSVSAVAEGTNDLNGRALHAVDHPGPGAYDTEAGYRALQRSAASALICTAPRLTVDGSHRAGVQISAATAGDTVDGARAGPGTYDVESGYKVVRESIKGGVIPRAGADARAKVEGEEVQDGGPGPGAYTLPALPPSGPTAYLGMSAPRFPNEQALAATEGNSGGQGAAAAAAANGRPHHPSTALFLAHLATPGPGDYDVDAATSLVNRPGAIIGRAPRVSLLVPTGATSANVGPGSYMLPALPAGRGAVMSTARAVATAETGEAAERPGPGLYDPVDMRASSTRTFSLARTGARFPCSDARVTDAPGPCAYDLPAVPMTRGVVFDTAPRFSRSSGGQSTDGVGPGAYEVVDLSPPGRSAVMGSAVARPDLERKDGNGGGPGAYSPQYAQVEKNAPRVVLARAPAGRGAADYYASGDASMPSHEQRAGAGSELGPGQYDPQYPSDVVQAGRGYTFGSAPRAAAVAGAVDGPGPGAYEVRMTRAGRLVDGGDGSGAAGFGTAPRLAEAGASATMPAGPGPGAYMPEAYTDMSAGFGCGALSPAVRIGSAPRIVGDDARVAAAVPGPGAYEPNPCVLYPTVPSISFPRADSAHALGDTDTPGPGAYVTTGFAAARAAQFGCAPRFSEGSVGGLAAYARNGAEGAASVPGPNAYSPNDAAIRPARSAHRFGTAARLANTVGEAAEADGVGPGAYDVEAGLAHSSQGPAAAAYSFPRAGGSGDYIGNPSVGGTAAGGVAESPGPGAYSVEAAYRATLPRVATAILSGGEASGVNGVRGNDKGEASSPGPGAYHLPPFFPEGPQWGFGTSMRSAAADATDGSSALATASPGPGEYAVPAPAPLHSGSSFPKAETASPTGDATLPGPGTYNVVDAAVRPSAPGVRFGTAARYACADVSVGDVDTAAVGVHDGGVPWTPGPGAYSPNVNASSTSRSTRAGPTFLQAPRMALSASADAVEWGAGAQGDNIGPGTYDLHGDMAASTAAAHRFGTAPRMPPATAPGAATKGDVGPGSYMIEAADAQVLPRAPTHTMAPPAPHAPRPQEPRPGPGSYEYPVAVQEHRRSALVLGRHGDSMDITRDTPGPGAYDTDTAYTSTQVARQPGGFTMQGRPAASMPVGLAGGPGPGSYSAGASAASAAAAHRFGTAPRMLSAANGNAGVGPGAYDLPAPPAIRQPVSFTQAPREMVVGSHEGNTDDLHSGDMRGGLVGGGTPGPGSYDVGSAIDCTHMGGRGPSFTIPRGPRPVLRSGDVDASPLVGPGTYSPVDPTSHHHGGGGSSTNGPSAAFGLAERAVNNIQSGSDAPGPGTYDPHRPSLASGAGIGPSFGSAVRMDDVGGAALAATPGPGTYAVAPSFKATSATGSAPAQRFGTAKRPSAVLNENPGPGSYAVAGYDAATCGAATAPSFGHAEPRPHLACCGLDTPGPGAYYRASNLDGTSTAAGPSFGFGERMRAVAGTATPGPGTYYRDSAASVAAGVVEGRGASFGFGERTSPVLNNYPGPGTYFRGAGLAADVAALRGPLFGTGERHDPKLNSNPGPGTYFRDTLPAAASAAQPRPRRPTAADTLRKLASVGYPTLASKTKPATTTTATDSRSTG</sequence>
<feature type="region of interest" description="Disordered" evidence="1">
    <location>
        <begin position="184"/>
        <end position="237"/>
    </location>
</feature>
<evidence type="ECO:0000256" key="1">
    <source>
        <dbReference type="SAM" id="MobiDB-lite"/>
    </source>
</evidence>
<feature type="region of interest" description="Disordered" evidence="1">
    <location>
        <begin position="1947"/>
        <end position="1966"/>
    </location>
</feature>
<organism evidence="2 3">
    <name type="scientific">Leishmania infantum</name>
    <dbReference type="NCBI Taxonomy" id="5671"/>
    <lineage>
        <taxon>Eukaryota</taxon>
        <taxon>Discoba</taxon>
        <taxon>Euglenozoa</taxon>
        <taxon>Kinetoplastea</taxon>
        <taxon>Metakinetoplastina</taxon>
        <taxon>Trypanosomatida</taxon>
        <taxon>Trypanosomatidae</taxon>
        <taxon>Leishmaniinae</taxon>
        <taxon>Leishmania</taxon>
    </lineage>
</organism>
<feature type="region of interest" description="Disordered" evidence="1">
    <location>
        <begin position="1335"/>
        <end position="1355"/>
    </location>
</feature>
<dbReference type="InterPro" id="IPR010736">
    <property type="entry name" value="SHIPPO-rpt"/>
</dbReference>
<feature type="region of interest" description="Disordered" evidence="1">
    <location>
        <begin position="2466"/>
        <end position="2490"/>
    </location>
</feature>
<feature type="compositionally biased region" description="Pro residues" evidence="1">
    <location>
        <begin position="2205"/>
        <end position="2219"/>
    </location>
</feature>
<feature type="compositionally biased region" description="Low complexity" evidence="1">
    <location>
        <begin position="1990"/>
        <end position="2001"/>
    </location>
</feature>
<reference evidence="2" key="1">
    <citation type="submission" date="2020-06" db="EMBL/GenBank/DDBJ databases">
        <authorList>
            <person name="Gonzalez-de la Fuente S."/>
            <person name="Peiro-Pastor R."/>
            <person name="Rastrojo A."/>
            <person name="Moreno J."/>
            <person name="Carrasco-Ramiro F."/>
            <person name="Requena JM."/>
            <person name="Aguado B."/>
        </authorList>
    </citation>
    <scope>NUCLEOTIDE SEQUENCE</scope>
</reference>
<feature type="compositionally biased region" description="Basic and acidic residues" evidence="1">
    <location>
        <begin position="185"/>
        <end position="201"/>
    </location>
</feature>
<feature type="compositionally biased region" description="Low complexity" evidence="1">
    <location>
        <begin position="482"/>
        <end position="493"/>
    </location>
</feature>
<feature type="region of interest" description="Disordered" evidence="1">
    <location>
        <begin position="254"/>
        <end position="337"/>
    </location>
</feature>
<feature type="compositionally biased region" description="Low complexity" evidence="1">
    <location>
        <begin position="307"/>
        <end position="327"/>
    </location>
</feature>
<gene>
    <name evidence="2" type="ORF">LINF_050012000</name>
</gene>
<feature type="compositionally biased region" description="Low complexity" evidence="1">
    <location>
        <begin position="143"/>
        <end position="158"/>
    </location>
</feature>
<dbReference type="PANTHER" id="PTHR21580:SF28">
    <property type="entry name" value="BOREALIN N-TERMINAL DOMAIN-CONTAINING PROTEIN-RELATED"/>
    <property type="match status" value="1"/>
</dbReference>